<feature type="compositionally biased region" description="Pro residues" evidence="9">
    <location>
        <begin position="3164"/>
        <end position="3173"/>
    </location>
</feature>
<feature type="region of interest" description="Disordered" evidence="9">
    <location>
        <begin position="29"/>
        <end position="54"/>
    </location>
</feature>
<dbReference type="PANTHER" id="PTHR11339">
    <property type="entry name" value="EXTRACELLULAR MATRIX GLYCOPROTEIN RELATED"/>
    <property type="match status" value="1"/>
</dbReference>
<feature type="compositionally biased region" description="Low complexity" evidence="9">
    <location>
        <begin position="2036"/>
        <end position="2064"/>
    </location>
</feature>
<sequence>MGTSSGCQVLAWALAALLVLRQAGAQASAEPNWGSSEPTADSQVADSTQTMSSPTQRITLLPPITVFPRMSPLNPAHNGRVCSTWGDFHYKTFDGDIFRFPGLCNYVFSAHCGAAYEDFNIQLRRGLAGSRPTITHIILKAQGLVLEVSNGSILINGQREELPYSRTGLLVERSSDYIKVSIRLALTFLWNGEDSALLELDPKYANQTCGLCGDFNGLRAVNEFYAHNARLTPVQFGNLQKLNGPMEQCQDPLPSPADNCTDEEGICRHTLLGQAFTECNTLVDADAYVAACVQDLCRCPTCPCATFAEYSRQCAHAGGQPHNWRGPDFCPRTCPHNMQPQECSSPCGDTCSNPQRSQLCEDHCMDGCFCPPGTVLDDITQSGCVSLQQCSCRHGGHTYAPGASFTTSCSSCTCSGGLWQCEDLPCPGTCSVLGGSHISTYDEKLYDVHGDCSYILSKTCADGAFTVLAELRKCGLTDNENCLKTVTLSLSGGDTAIRVQANGGVFMNSIYTQLPVSAANITIFRPSTFFVVVQTGIGLQVQVQLVPLMQVFLRLDPSHRGQTCGLCGNFNQNQADDFTALSGVVEGTAAAFANTWKTQASCPNVKNSLEDPCSLSVENENYALHWCSRLTDPAGAFSQCHSTVNPAPFHSNCMFDTCNCEKSEDCLCAALSSYVHACAAKGVLLSGWRGGVCTKYMSSCPKSLSYAYVVDACQPSCRALSEADVTCSVSFVPVDGCTCRAGTFLDEAGTCVPAQDCPCYFQGTVVAPGEVVHDSDAVCSCARGKLSCLGATLQKDTGCKVPMVYLDCSNASAGTPGAECLRSCHTLDVDCFSTHCVSGCVCPAGLVSDGSGGCVAEDACPCMHNEATYQPGETIRVDCNTCTCRNRRWECSHQPCLGTCVAYGDGHFITFDSERYNFEGSCEYTLAQDYCGVNATTNGTFRIITENIPCGTTGFTCSKAIRLFVEGYELILHEGTFKVVERGSGRDPPYRIRYMGIFLVIETRSGMVVSWDRKTSVFIRLHQGYKGKVCGLCGNFDGNAINDFTTRTQSVVGNALEFGNSWKLSPSCPDAQAPKDPCTTNPYRKSWAQKQCSIINSPVFAACRSQVDSTKYYEACMSDACACDAGGDWDCFCTAVAAYAQACHDVAVCVSWRTPDICPLFCDYYNPHGECEWHYKPCGDPCLRTCRNPSGHCLVDLPGLEGCYPQCPPSKPFFSEDHMQCVAQCGCYGEDGLYYDIGSRVPTAENCQSCNCTHSGLQCTHSLTACTCTYEGRTYDYNDVIYNTTDGLGGCLTAICGNNGTIIRRAVECPGTLSTTPFTFTTTSALPPMTAPALSTVCVREVCHWSAWYDGDRPEPSMGGGDFETFANLRNRGYQVCQAPADIECRAQRFPSRPLEVLGQKVDCDRTQGLTCLNSEQSPSLCHNYELRVLCCDYVPCNPTPVPGTSPSPSPSATTQPGATTEPTVASTATGTAPLTSWPTPTQTIATKETTLQATPGSQSTAALTAQTRSVSPMATATSLVTSPLAPSTTCRPRCQWTVWFDEDYPKSEEAGGDIESYDKIRAAGGDICEQPQDIQCEAENFPNQTLEEVGQRAHCDLSFGLVCRNQEQAGLFKMCYNYRIRMLCCSTDHCQGSTSTTTPATEQGTATTATPPLSSMPSPRSSPEVTWTSPASTTAGSTPSKVSTIPSHTETFVTATTGSLTASPVSTGPTIPGGTTSVLPTHTTLPGTIGSTGTPGISQLPTPAPVTKQTSTAHPQTGVPTGTASTLSKGPLTTSLLLTTRTSWPSTSHVQTSALKSEMPPGTSTKASTSQGATLCQPRCEWTEWFDVDFPISGVAGGDMETFENIRAAGGKMCWDPQKIECRAENYPEVSIDQIGQVVNCSLDTGLVCRNEDQTGRFNMCFNYNVRVLCCDDYSLCPSATTPPPRPRTTATTQHPQQSLTSPRTAKSLSVPTTQTGTLSRATERVSIPTTHTGHTLSGITKSISIHSPSTPTATTTSLFHTSEQPTAGNPTTSLRSASTSAPHTVPLLTSRIHLTPASSSTGPTLATTLSSSPPQPSTRTSAWTPSPSPGCRPQCAWTDWFDEDYPTPGPDGGDFETYTVIRAAGHAFCDQPQDIECRAEKAPDQPLEALEQVVQCNVSVGLVCRNREQPRSLPYCLNFHVRLLCCENYSHCATSPATSTTAAPSTTPEDNLTDCHHRSDNIPLDHSGDHPNHSRADVQDITHCHHRSHDIPLDHPGDHPNNTKADLQDHLTCYHQHHSSPLLHNRDHQNHTRADLKDLLTHYHQHHDIPLLQSRDHPNLTSAALQDNLTHYHHGSHDISLNHSGDHRNHNRDDLQDHLTECHDHSSPLLHARDHPNLTRADLQDHLTHYHQYHSSPLLQSRDHPNHTRAYLQDHLTLCHQLHSKLHLYLKDHPNHSTAENQNPLPRYHQNHSSPLLHARDHPNHTRTDLQDHLTRYHQHHSSPHLHARDHPNTTRGNLQDNLSHCHHRSHDIPLYHSGDHPNHTRADIQDHLTYYHQHHSSPPLHARDHPNHTRTGLQDHITIYHQHHDIPLLHARDHTNITRVDLQYNLTHCHHGSPDIPLDHSGDHPNHTTVDLHDHLTSYHQYYRSHLLQSRNHPNLTRVDLQDHLTHYHNRSHDIPLDHSVDLHDHLTRYHQYYRSHLLQSRNHPNLTRVDLQDHLTHYHQHHDIPLLHARDHTNITRVDLQDNLTHCHQDHPNLTRADLQDHLILCHQLHRAPTSPSTTQETTQTTPGLTSRTTSPTATSTTAAPSSNPETTQTTPRLTSRTTSPATTSTTAAPSSTPETTQTTPGLTSRTTSPATTSTTAAPSSSPVTTQTTPQLTSRSTSAATTSTTAATSSSPETTQTTPGLTSRTTSPTTTSTTAAPSSSPETTQTTPGLTSRTTSPTATTGAMTSPSTTQGTTQTTPGLTSRTTSPTTTSTTAAPSSTPETTQTSPRLTSRTTSPTTTSTTAAPSSTPETTQTSPRLTSRTTSPTTTSTTAAPSSTPETTPTTPGLTSRTTSPATTSTTGAPSSTPETTSTTPGLTYRVTSPMATHFTAASTLEITLSPSVAPSRLPAFSLSTAVTSGLSTLGASSLPSPPFSPTPCFCQAFGQLFSPGEVVYNKTDGAGCHFYAICNQHCDVDRFQGACPTSSPPVSSSSPPPPSPPPGCDNAIPPRQVNESWVLENCTVARCEGDNHVVLLEPKPVANVTCVNKHLPVKVWHQSQPCDVHYECMCSCSGWGGSHYSTFDGTSYSFLDNCTYVLMREIHPRHGNLTIHLDNYYCGASPATTSCPRAISIDYKSMEIVLTTTTIEGKEDSLILFDQARVSGGFSKNGVSVSVTGATTMHVNIPTLGVSITFNGRNFQVQLSYSLFSNNTEGQCGTCTNNQQDDCRRPDGTTAPTCKDMATSWLVPESSKEGCGAPTGAPPTASPQPPVPRTPTSTPCPPTPLCELMLSQVFAECHSLIPPDPYFTTCVSDSCQAGHPKVPCQSLEAYAALCRARGMCPDWRNATGGLCDLPCPPTKVYKPCGPMQPAACDSRTQSPPVEVLAEGCFCPADQILFNAHTDVCVPACPCVGPDGFPKFPGEQWISNCQACVCDEGSVSVQCAPVPCEDWGQPTPCSQAGFMNVTRPRADNPCCPETLCVCNATTCPQSLPKCGPGEELTRAQEEGDCCPTFGCRPKLCTYNGTAYGVGATFPGVIPCHTCTCLSEDTQNLTVWCEKDACTTTCPQGFEYSRVAGQCCGECVQTACLTPDGQLVQPNETWVNSLMDNCTEYRCEAGNGRPLLTPQPTSCPDVSSCRGILRKTGCCYSCEEEDSCRVHINTTVLRHQDCVTEVNITSCEGSCPGASKYSMEAQAMQHLCTCCQETTAHEETVTLQCPDGTNILHTYTHVDACGCTPSCLPSSTAPTDTPVSSV</sequence>
<evidence type="ECO:0000259" key="13">
    <source>
        <dbReference type="PROSITE" id="PS51233"/>
    </source>
</evidence>
<comment type="subcellular location">
    <subcellularLocation>
        <location evidence="1">Secreted</location>
    </subcellularLocation>
</comment>
<feature type="compositionally biased region" description="Polar residues" evidence="9">
    <location>
        <begin position="1748"/>
        <end position="1765"/>
    </location>
</feature>
<feature type="domain" description="VWFC" evidence="12">
    <location>
        <begin position="3687"/>
        <end position="3752"/>
    </location>
</feature>
<keyword evidence="7" id="KW-0325">Glycoprotein</keyword>
<evidence type="ECO:0000256" key="4">
    <source>
        <dbReference type="ARBA" id="ARBA00022737"/>
    </source>
</evidence>
<dbReference type="InterPro" id="IPR001846">
    <property type="entry name" value="VWF_type-D"/>
</dbReference>
<feature type="chain" id="PRO_5046135707" evidence="10">
    <location>
        <begin position="26"/>
        <end position="3922"/>
    </location>
</feature>
<dbReference type="SMART" id="SM00832">
    <property type="entry name" value="C8"/>
    <property type="match status" value="4"/>
</dbReference>
<dbReference type="SMART" id="SM00214">
    <property type="entry name" value="VWC"/>
    <property type="match status" value="6"/>
</dbReference>
<keyword evidence="14" id="KW-1185">Reference proteome</keyword>
<feature type="compositionally biased region" description="Low complexity" evidence="9">
    <location>
        <begin position="1704"/>
        <end position="1739"/>
    </location>
</feature>
<feature type="compositionally biased region" description="Polar residues" evidence="9">
    <location>
        <begin position="1682"/>
        <end position="1703"/>
    </location>
</feature>
<feature type="region of interest" description="Disordered" evidence="9">
    <location>
        <begin position="2036"/>
        <end position="2071"/>
    </location>
</feature>
<dbReference type="InterPro" id="IPR002919">
    <property type="entry name" value="TIL_dom"/>
</dbReference>
<dbReference type="InterPro" id="IPR006207">
    <property type="entry name" value="Cys_knot_C"/>
</dbReference>
<evidence type="ECO:0000256" key="5">
    <source>
        <dbReference type="ARBA" id="ARBA00023008"/>
    </source>
</evidence>
<name>A0ABM0S2E8_GALVR</name>
<dbReference type="Pfam" id="PF08742">
    <property type="entry name" value="C8"/>
    <property type="match status" value="4"/>
</dbReference>
<dbReference type="Pfam" id="PF25962">
    <property type="entry name" value="TIL_OTOGL_Mucin"/>
    <property type="match status" value="1"/>
</dbReference>
<organism evidence="14 15">
    <name type="scientific">Galeopterus variegatus</name>
    <name type="common">Malayan flying lemur</name>
    <name type="synonym">Cynocephalus variegatus</name>
    <dbReference type="NCBI Taxonomy" id="482537"/>
    <lineage>
        <taxon>Eukaryota</taxon>
        <taxon>Metazoa</taxon>
        <taxon>Chordata</taxon>
        <taxon>Craniata</taxon>
        <taxon>Vertebrata</taxon>
        <taxon>Euteleostomi</taxon>
        <taxon>Mammalia</taxon>
        <taxon>Eutheria</taxon>
        <taxon>Euarchontoglires</taxon>
        <taxon>Dermoptera</taxon>
        <taxon>Cynocephalidae</taxon>
        <taxon>Galeopterus</taxon>
    </lineage>
</organism>
<feature type="disulfide bond" evidence="8">
    <location>
        <begin position="3851"/>
        <end position="3903"/>
    </location>
</feature>
<dbReference type="SUPFAM" id="SSF57603">
    <property type="entry name" value="FnI-like domain"/>
    <property type="match status" value="1"/>
</dbReference>
<feature type="compositionally biased region" description="Polar residues" evidence="9">
    <location>
        <begin position="2476"/>
        <end position="2485"/>
    </location>
</feature>
<feature type="domain" description="VWFD" evidence="13">
    <location>
        <begin position="80"/>
        <end position="250"/>
    </location>
</feature>
<dbReference type="Proteomes" id="UP000694923">
    <property type="component" value="Unplaced"/>
</dbReference>
<gene>
    <name evidence="15" type="primary">LOC103604256</name>
</gene>
<feature type="compositionally biased region" description="Pro residues" evidence="9">
    <location>
        <begin position="3430"/>
        <end position="3448"/>
    </location>
</feature>
<feature type="compositionally biased region" description="Low complexity" evidence="9">
    <location>
        <begin position="2741"/>
        <end position="3049"/>
    </location>
</feature>
<feature type="compositionally biased region" description="Basic and acidic residues" evidence="9">
    <location>
        <begin position="2440"/>
        <end position="2457"/>
    </location>
</feature>
<dbReference type="InterPro" id="IPR050780">
    <property type="entry name" value="Mucin_vWF_Thrombospondin_sf"/>
</dbReference>
<dbReference type="Pfam" id="PF13330">
    <property type="entry name" value="Mucin2_WxxW"/>
    <property type="match status" value="4"/>
</dbReference>
<keyword evidence="5" id="KW-0186">Copper</keyword>
<feature type="region of interest" description="Disordered" evidence="9">
    <location>
        <begin position="1635"/>
        <end position="1771"/>
    </location>
</feature>
<dbReference type="CDD" id="cd19941">
    <property type="entry name" value="TIL"/>
    <property type="match status" value="4"/>
</dbReference>
<dbReference type="PROSITE" id="PS01225">
    <property type="entry name" value="CTCK_2"/>
    <property type="match status" value="1"/>
</dbReference>
<feature type="disulfide bond" evidence="8">
    <location>
        <begin position="3847"/>
        <end position="3901"/>
    </location>
</feature>
<dbReference type="InterPro" id="IPR025155">
    <property type="entry name" value="WxxW_domain"/>
</dbReference>
<dbReference type="InterPro" id="IPR058753">
    <property type="entry name" value="TIL_OTOGL_Mucin"/>
</dbReference>
<dbReference type="PROSITE" id="PS50184">
    <property type="entry name" value="VWFC_2"/>
    <property type="match status" value="2"/>
</dbReference>
<evidence type="ECO:0000259" key="11">
    <source>
        <dbReference type="PROSITE" id="PS01225"/>
    </source>
</evidence>
<feature type="compositionally biased region" description="Polar residues" evidence="9">
    <location>
        <begin position="1462"/>
        <end position="1481"/>
    </location>
</feature>
<dbReference type="InterPro" id="IPR014853">
    <property type="entry name" value="VWF/SSPO/ZAN-like_Cys-rich_dom"/>
</dbReference>
<dbReference type="RefSeq" id="XP_008587039.1">
    <property type="nucleotide sequence ID" value="XM_008588817.1"/>
</dbReference>
<keyword evidence="4" id="KW-0677">Repeat</keyword>
<feature type="domain" description="VWFC" evidence="12">
    <location>
        <begin position="3580"/>
        <end position="3650"/>
    </location>
</feature>
<keyword evidence="2" id="KW-0964">Secreted</keyword>
<comment type="caution">
    <text evidence="8">Lacks conserved residue(s) required for the propagation of feature annotation.</text>
</comment>
<dbReference type="Pfam" id="PF00094">
    <property type="entry name" value="VWD"/>
    <property type="match status" value="4"/>
</dbReference>
<dbReference type="GeneID" id="103604256"/>
<dbReference type="SMART" id="SM00215">
    <property type="entry name" value="VWC_out"/>
    <property type="match status" value="2"/>
</dbReference>
<evidence type="ECO:0000256" key="1">
    <source>
        <dbReference type="ARBA" id="ARBA00004613"/>
    </source>
</evidence>
<feature type="compositionally biased region" description="Polar residues" evidence="9">
    <location>
        <begin position="2005"/>
        <end position="2021"/>
    </location>
</feature>
<evidence type="ECO:0000313" key="15">
    <source>
        <dbReference type="RefSeq" id="XP_008587039.1"/>
    </source>
</evidence>
<feature type="domain" description="VWFD" evidence="13">
    <location>
        <begin position="3240"/>
        <end position="3426"/>
    </location>
</feature>
<evidence type="ECO:0000259" key="12">
    <source>
        <dbReference type="PROSITE" id="PS50184"/>
    </source>
</evidence>
<feature type="compositionally biased region" description="Polar residues" evidence="9">
    <location>
        <begin position="1969"/>
        <end position="1983"/>
    </location>
</feature>
<feature type="compositionally biased region" description="Low complexity" evidence="9">
    <location>
        <begin position="1451"/>
        <end position="1461"/>
    </location>
</feature>
<feature type="region of interest" description="Disordered" evidence="9">
    <location>
        <begin position="3419"/>
        <end position="3448"/>
    </location>
</feature>
<feature type="region of interest" description="Disordered" evidence="9">
    <location>
        <begin position="2416"/>
        <end position="2485"/>
    </location>
</feature>
<feature type="compositionally biased region" description="Low complexity" evidence="9">
    <location>
        <begin position="1984"/>
        <end position="2004"/>
    </location>
</feature>
<reference evidence="15" key="1">
    <citation type="submission" date="2025-08" db="UniProtKB">
        <authorList>
            <consortium name="RefSeq"/>
        </authorList>
    </citation>
    <scope>IDENTIFICATION</scope>
</reference>
<dbReference type="PROSITE" id="PS01208">
    <property type="entry name" value="VWFC_1"/>
    <property type="match status" value="2"/>
</dbReference>
<proteinExistence type="predicted"/>
<keyword evidence="6 8" id="KW-1015">Disulfide bond</keyword>
<feature type="region of interest" description="Disordered" evidence="9">
    <location>
        <begin position="1922"/>
        <end position="2021"/>
    </location>
</feature>
<feature type="compositionally biased region" description="Basic residues" evidence="9">
    <location>
        <begin position="2458"/>
        <end position="2468"/>
    </location>
</feature>
<keyword evidence="3 10" id="KW-0732">Signal</keyword>
<feature type="compositionally biased region" description="Polar residues" evidence="9">
    <location>
        <begin position="33"/>
        <end position="54"/>
    </location>
</feature>
<evidence type="ECO:0000256" key="8">
    <source>
        <dbReference type="PROSITE-ProRule" id="PRU00039"/>
    </source>
</evidence>
<dbReference type="Gene3D" id="2.10.25.10">
    <property type="entry name" value="Laminin"/>
    <property type="match status" value="4"/>
</dbReference>
<feature type="compositionally biased region" description="Polar residues" evidence="9">
    <location>
        <begin position="1935"/>
        <end position="1962"/>
    </location>
</feature>
<dbReference type="PROSITE" id="PS01185">
    <property type="entry name" value="CTCK_1"/>
    <property type="match status" value="1"/>
</dbReference>
<evidence type="ECO:0000256" key="9">
    <source>
        <dbReference type="SAM" id="MobiDB-lite"/>
    </source>
</evidence>
<feature type="region of interest" description="Disordered" evidence="9">
    <location>
        <begin position="2739"/>
        <end position="3050"/>
    </location>
</feature>
<evidence type="ECO:0000256" key="3">
    <source>
        <dbReference type="ARBA" id="ARBA00022729"/>
    </source>
</evidence>
<accession>A0ABM0S2E8</accession>
<feature type="domain" description="CTCK" evidence="11">
    <location>
        <begin position="3818"/>
        <end position="3908"/>
    </location>
</feature>
<feature type="compositionally biased region" description="Low complexity" evidence="9">
    <location>
        <begin position="1635"/>
        <end position="1681"/>
    </location>
</feature>
<dbReference type="PROSITE" id="PS51233">
    <property type="entry name" value="VWFD"/>
    <property type="match status" value="4"/>
</dbReference>
<dbReference type="SMART" id="SM00216">
    <property type="entry name" value="VWD"/>
    <property type="match status" value="4"/>
</dbReference>
<evidence type="ECO:0000256" key="7">
    <source>
        <dbReference type="ARBA" id="ARBA00023180"/>
    </source>
</evidence>
<feature type="domain" description="VWFD" evidence="13">
    <location>
        <begin position="428"/>
        <end position="603"/>
    </location>
</feature>
<protein>
    <submittedName>
        <fullName evidence="15">Mucin-5B-like</fullName>
    </submittedName>
</protein>
<feature type="region of interest" description="Disordered" evidence="9">
    <location>
        <begin position="1442"/>
        <end position="1481"/>
    </location>
</feature>
<evidence type="ECO:0000256" key="10">
    <source>
        <dbReference type="SAM" id="SignalP"/>
    </source>
</evidence>
<feature type="domain" description="VWFD" evidence="13">
    <location>
        <begin position="898"/>
        <end position="1069"/>
    </location>
</feature>
<dbReference type="InterPro" id="IPR001007">
    <property type="entry name" value="VWF_dom"/>
</dbReference>
<evidence type="ECO:0000256" key="6">
    <source>
        <dbReference type="ARBA" id="ARBA00023157"/>
    </source>
</evidence>
<dbReference type="SMART" id="SM00041">
    <property type="entry name" value="CT"/>
    <property type="match status" value="1"/>
</dbReference>
<feature type="signal peptide" evidence="10">
    <location>
        <begin position="1"/>
        <end position="25"/>
    </location>
</feature>
<evidence type="ECO:0000256" key="2">
    <source>
        <dbReference type="ARBA" id="ARBA00022525"/>
    </source>
</evidence>
<dbReference type="SUPFAM" id="SSF57567">
    <property type="entry name" value="Serine protease inhibitors"/>
    <property type="match status" value="4"/>
</dbReference>
<dbReference type="PANTHER" id="PTHR11339:SF408">
    <property type="entry name" value="MUCIN-5B"/>
    <property type="match status" value="1"/>
</dbReference>
<dbReference type="InterPro" id="IPR036084">
    <property type="entry name" value="Ser_inhib-like_sf"/>
</dbReference>
<evidence type="ECO:0000313" key="14">
    <source>
        <dbReference type="Proteomes" id="UP000694923"/>
    </source>
</evidence>
<feature type="region of interest" description="Disordered" evidence="9">
    <location>
        <begin position="3155"/>
        <end position="3177"/>
    </location>
</feature>
<dbReference type="Pfam" id="PF01826">
    <property type="entry name" value="TIL"/>
    <property type="match status" value="2"/>
</dbReference>
<feature type="region of interest" description="Disordered" evidence="9">
    <location>
        <begin position="1788"/>
        <end position="1811"/>
    </location>
</feature>